<comment type="similarity">
    <text evidence="1">Belongs to the LRRFIP family.</text>
</comment>
<sequence>MSSPAAAPRGDIDCLSPEAQKLAEARLAAKRAARAEAREIRMKELERQQKEIYQVQKKYYGLDTKWGDIEQWMEDSERYSRRSRRNTSASDEDERMSVGSRGSLRPSEHGGHLNSSSRASSRASSARASPVVEERPEKDFTEKGSRSLPGLSAATLASLGGTSSRRGSGDTSISVDTEASIREIKELSELKDQIQDVEGKYMQGLKEMKDSLAEVEEKYKKAMVSNAQLDNEKTNFMYQVDTLKDMLLELEEQLAESRRQYEDKSKEFEREKHAHSILQFQFAEVKEALKQREEMLEKHGIVLNSDIATNGETSETLNNVGHQGPSKITKEELNALKTTGDGTLGRASEVEVKSEIVENVGKREILQNSEQEQHREDPAQECVDTEVLHPGENAEDQKASEDSAPSLGVLADATNEEQAQNQILENASFLENTAQVESNEVTGTPDDRTGAPLEQSECLSELVDEIPGPGSGQDSCNASDIKKQSKESAEKQEDLKTSLGEDSTKPCQESAPLQTSEVGGLDSADPGEQGGSPTEGVVEAGLMGLGEQVGTGASGPPTYNNDNMSHDEECAAEAHTELDTSTGHALDKELSRQEAAEPPELPGQRAAVDEENDEKEDEERGLRDEEPGQTEVQDVPCCPAAESSPQGATGLAVPDAKSKPLVTKEPEEEKSDQKGDALASSQKKIKNKKKKNKKKSPAPVETLQDAKKELTFQNSDGSEVKEGEHAALSDTKPVVKTQNEVPESPKEKNISGSSEKIDCPENLKIELAEKLDQEDNDVNTKKGGKTADGDTLGLRGDTTQSSDMSASDKELDEAVRKDDAKEDGAAHSSAPEPGHGGASSSALPENEGPFKDTDDAPQTGSTEQHETAEGPSQIVGKAVGNDHVASAGELGASNSEGRDKPRGGSEKGKSNEECTMS</sequence>
<dbReference type="Proteomes" id="UP000805418">
    <property type="component" value="Chromosome 25"/>
</dbReference>
<feature type="coiled-coil region" evidence="3">
    <location>
        <begin position="187"/>
        <end position="271"/>
    </location>
</feature>
<reference evidence="5" key="1">
    <citation type="submission" date="2020-03" db="EMBL/GenBank/DDBJ databases">
        <title>Long-read based genome assembly of a Labrador retriever dog.</title>
        <authorList>
            <person name="Eory L."/>
            <person name="Zhang W."/>
            <person name="Schoenebeck J."/>
        </authorList>
    </citation>
    <scope>NUCLEOTIDE SEQUENCE [LARGE SCALE GENOMIC DNA]</scope>
    <source>
        <strain evidence="5">Labrador retriever</strain>
    </source>
</reference>
<feature type="compositionally biased region" description="Basic and acidic residues" evidence="4">
    <location>
        <begin position="656"/>
        <end position="675"/>
    </location>
</feature>
<evidence type="ECO:0000256" key="1">
    <source>
        <dbReference type="ARBA" id="ARBA00008275"/>
    </source>
</evidence>
<dbReference type="GeneTree" id="ENSGT00530000063564"/>
<feature type="compositionally biased region" description="Basic and acidic residues" evidence="4">
    <location>
        <begin position="564"/>
        <end position="578"/>
    </location>
</feature>
<organism evidence="5 6">
    <name type="scientific">Canis lupus familiaris</name>
    <name type="common">Dog</name>
    <name type="synonym">Canis familiaris</name>
    <dbReference type="NCBI Taxonomy" id="9615"/>
    <lineage>
        <taxon>Eukaryota</taxon>
        <taxon>Metazoa</taxon>
        <taxon>Chordata</taxon>
        <taxon>Craniata</taxon>
        <taxon>Vertebrata</taxon>
        <taxon>Euteleostomi</taxon>
        <taxon>Mammalia</taxon>
        <taxon>Eutheria</taxon>
        <taxon>Laurasiatheria</taxon>
        <taxon>Carnivora</taxon>
        <taxon>Caniformia</taxon>
        <taxon>Canidae</taxon>
        <taxon>Canis</taxon>
    </lineage>
</organism>
<feature type="compositionally biased region" description="Basic residues" evidence="4">
    <location>
        <begin position="683"/>
        <end position="696"/>
    </location>
</feature>
<feature type="compositionally biased region" description="Gly residues" evidence="4">
    <location>
        <begin position="543"/>
        <end position="553"/>
    </location>
</feature>
<dbReference type="InterPro" id="IPR019139">
    <property type="entry name" value="LRRFIP1/2"/>
</dbReference>
<feature type="region of interest" description="Disordered" evidence="4">
    <location>
        <begin position="365"/>
        <end position="917"/>
    </location>
</feature>
<feature type="compositionally biased region" description="Basic and acidic residues" evidence="4">
    <location>
        <begin position="718"/>
        <end position="727"/>
    </location>
</feature>
<feature type="compositionally biased region" description="Basic and acidic residues" evidence="4">
    <location>
        <begin position="480"/>
        <end position="496"/>
    </location>
</feature>
<evidence type="ECO:0000256" key="2">
    <source>
        <dbReference type="ARBA" id="ARBA00023054"/>
    </source>
</evidence>
<evidence type="ECO:0000256" key="3">
    <source>
        <dbReference type="SAM" id="Coils"/>
    </source>
</evidence>
<dbReference type="AlphaFoldDB" id="A0A8I3SC58"/>
<feature type="compositionally biased region" description="Basic and acidic residues" evidence="4">
    <location>
        <begin position="132"/>
        <end position="145"/>
    </location>
</feature>
<dbReference type="PANTHER" id="PTHR19212">
    <property type="entry name" value="LEUCINE RICH REPEAT IN FLII INTERACTING PROTEIN"/>
    <property type="match status" value="1"/>
</dbReference>
<gene>
    <name evidence="5" type="primary">LRRFIP1</name>
</gene>
<proteinExistence type="inferred from homology"/>
<accession>A0A8I3SC58</accession>
<feature type="compositionally biased region" description="Low complexity" evidence="4">
    <location>
        <begin position="115"/>
        <end position="129"/>
    </location>
</feature>
<feature type="compositionally biased region" description="Basic and acidic residues" evidence="4">
    <location>
        <begin position="806"/>
        <end position="825"/>
    </location>
</feature>
<dbReference type="PANTHER" id="PTHR19212:SF5">
    <property type="entry name" value="LEUCINE-RICH REPEAT FLIGHTLESS-INTERACTING PROTEIN 1"/>
    <property type="match status" value="1"/>
</dbReference>
<name>A0A8I3SC58_CANLF</name>
<feature type="compositionally biased region" description="Polar residues" evidence="4">
    <location>
        <begin position="416"/>
        <end position="442"/>
    </location>
</feature>
<dbReference type="GO" id="GO:0006355">
    <property type="term" value="P:regulation of DNA-templated transcription"/>
    <property type="evidence" value="ECO:0007669"/>
    <property type="project" value="InterPro"/>
</dbReference>
<keyword evidence="2 3" id="KW-0175">Coiled coil</keyword>
<keyword evidence="6" id="KW-1185">Reference proteome</keyword>
<dbReference type="Gene3D" id="1.20.5.4090">
    <property type="match status" value="1"/>
</dbReference>
<dbReference type="FunFam" id="1.20.5.4090:FF:000001">
    <property type="entry name" value="leucine-rich repeat flightless-interacting protein 2 isoform X1"/>
    <property type="match status" value="1"/>
</dbReference>
<feature type="region of interest" description="Disordered" evidence="4">
    <location>
        <begin position="73"/>
        <end position="177"/>
    </location>
</feature>
<evidence type="ECO:0000313" key="5">
    <source>
        <dbReference type="Ensembl" id="ENSCAFP00845040579.1"/>
    </source>
</evidence>
<reference evidence="5" key="3">
    <citation type="submission" date="2025-09" db="UniProtKB">
        <authorList>
            <consortium name="Ensembl"/>
        </authorList>
    </citation>
    <scope>IDENTIFICATION</scope>
    <source>
        <strain evidence="5">Boxer</strain>
    </source>
</reference>
<feature type="compositionally biased region" description="Basic and acidic residues" evidence="4">
    <location>
        <begin position="896"/>
        <end position="917"/>
    </location>
</feature>
<feature type="compositionally biased region" description="Basic and acidic residues" evidence="4">
    <location>
        <begin position="743"/>
        <end position="773"/>
    </location>
</feature>
<feature type="compositionally biased region" description="Basic and acidic residues" evidence="4">
    <location>
        <begin position="585"/>
        <end position="595"/>
    </location>
</feature>
<dbReference type="Pfam" id="PF09738">
    <property type="entry name" value="LRRFIP"/>
    <property type="match status" value="1"/>
</dbReference>
<dbReference type="OrthoDB" id="10028421at2759"/>
<feature type="compositionally biased region" description="Low complexity" evidence="4">
    <location>
        <begin position="158"/>
        <end position="174"/>
    </location>
</feature>
<protein>
    <submittedName>
        <fullName evidence="5">LRR binding FLII interacting protein 1</fullName>
    </submittedName>
</protein>
<feature type="compositionally biased region" description="Basic and acidic residues" evidence="4">
    <location>
        <begin position="365"/>
        <end position="378"/>
    </location>
</feature>
<reference evidence="5" key="2">
    <citation type="submission" date="2025-08" db="UniProtKB">
        <authorList>
            <consortium name="Ensembl"/>
        </authorList>
    </citation>
    <scope>IDENTIFICATION</scope>
    <source>
        <strain evidence="5">Boxer</strain>
    </source>
</reference>
<evidence type="ECO:0000313" key="6">
    <source>
        <dbReference type="Proteomes" id="UP000805418"/>
    </source>
</evidence>
<dbReference type="Ensembl" id="ENSCAFT00845051721.1">
    <property type="protein sequence ID" value="ENSCAFP00845040579.1"/>
    <property type="gene ID" value="ENSCAFG00845029031.1"/>
</dbReference>
<feature type="compositionally biased region" description="Polar residues" evidence="4">
    <location>
        <begin position="505"/>
        <end position="517"/>
    </location>
</feature>
<evidence type="ECO:0000256" key="4">
    <source>
        <dbReference type="SAM" id="MobiDB-lite"/>
    </source>
</evidence>